<dbReference type="CDD" id="cd02440">
    <property type="entry name" value="AdoMet_MTases"/>
    <property type="match status" value="1"/>
</dbReference>
<dbReference type="Gene3D" id="3.40.50.150">
    <property type="entry name" value="Vaccinia Virus protein VP39"/>
    <property type="match status" value="1"/>
</dbReference>
<protein>
    <submittedName>
        <fullName evidence="2">Phospholipid methyltransferase</fullName>
    </submittedName>
</protein>
<keyword evidence="2" id="KW-0808">Transferase</keyword>
<dbReference type="GO" id="GO:0008168">
    <property type="term" value="F:methyltransferase activity"/>
    <property type="evidence" value="ECO:0007669"/>
    <property type="project" value="UniProtKB-KW"/>
</dbReference>
<dbReference type="PANTHER" id="PTHR45036">
    <property type="entry name" value="METHYLTRANSFERASE LIKE 7B"/>
    <property type="match status" value="1"/>
</dbReference>
<accession>A0A151GTP8</accession>
<dbReference type="GO" id="GO:0032259">
    <property type="term" value="P:methylation"/>
    <property type="evidence" value="ECO:0007669"/>
    <property type="project" value="UniProtKB-KW"/>
</dbReference>
<dbReference type="SUPFAM" id="SSF53335">
    <property type="entry name" value="S-adenosyl-L-methionine-dependent methyltransferases"/>
    <property type="match status" value="1"/>
</dbReference>
<dbReference type="EMBL" id="LAYC01000001">
    <property type="protein sequence ID" value="KYK60496.1"/>
    <property type="molecule type" value="Genomic_DNA"/>
</dbReference>
<dbReference type="STRING" id="98403.A0A151GTP8"/>
<keyword evidence="2" id="KW-0489">Methyltransferase</keyword>
<organism evidence="2 3">
    <name type="scientific">Drechmeria coniospora</name>
    <name type="common">Nematophagous fungus</name>
    <name type="synonym">Meria coniospora</name>
    <dbReference type="NCBI Taxonomy" id="98403"/>
    <lineage>
        <taxon>Eukaryota</taxon>
        <taxon>Fungi</taxon>
        <taxon>Dikarya</taxon>
        <taxon>Ascomycota</taxon>
        <taxon>Pezizomycotina</taxon>
        <taxon>Sordariomycetes</taxon>
        <taxon>Hypocreomycetidae</taxon>
        <taxon>Hypocreales</taxon>
        <taxon>Ophiocordycipitaceae</taxon>
        <taxon>Drechmeria</taxon>
    </lineage>
</organism>
<evidence type="ECO:0000256" key="1">
    <source>
        <dbReference type="SAM" id="MobiDB-lite"/>
    </source>
</evidence>
<dbReference type="InterPro" id="IPR052356">
    <property type="entry name" value="Thiol_S-MT"/>
</dbReference>
<evidence type="ECO:0000313" key="2">
    <source>
        <dbReference type="EMBL" id="KYK60496.1"/>
    </source>
</evidence>
<comment type="caution">
    <text evidence="2">The sequence shown here is derived from an EMBL/GenBank/DDBJ whole genome shotgun (WGS) entry which is preliminary data.</text>
</comment>
<dbReference type="InterPro" id="IPR029063">
    <property type="entry name" value="SAM-dependent_MTases_sf"/>
</dbReference>
<dbReference type="Proteomes" id="UP000076580">
    <property type="component" value="Chromosome 01"/>
</dbReference>
<dbReference type="PANTHER" id="PTHR45036:SF1">
    <property type="entry name" value="METHYLTRANSFERASE LIKE 7A"/>
    <property type="match status" value="1"/>
</dbReference>
<reference evidence="2 3" key="1">
    <citation type="journal article" date="2016" name="Sci. Rep.">
        <title>Insights into Adaptations to a Near-Obligate Nematode Endoparasitic Lifestyle from the Finished Genome of Drechmeria coniospora.</title>
        <authorList>
            <person name="Zhang L."/>
            <person name="Zhou Z."/>
            <person name="Guo Q."/>
            <person name="Fokkens L."/>
            <person name="Miskei M."/>
            <person name="Pocsi I."/>
            <person name="Zhang W."/>
            <person name="Chen M."/>
            <person name="Wang L."/>
            <person name="Sun Y."/>
            <person name="Donzelli B.G."/>
            <person name="Gibson D.M."/>
            <person name="Nelson D.R."/>
            <person name="Luo J.G."/>
            <person name="Rep M."/>
            <person name="Liu H."/>
            <person name="Yang S."/>
            <person name="Wang J."/>
            <person name="Krasnoff S.B."/>
            <person name="Xu Y."/>
            <person name="Molnar I."/>
            <person name="Lin M."/>
        </authorList>
    </citation>
    <scope>NUCLEOTIDE SEQUENCE [LARGE SCALE GENOMIC DNA]</scope>
    <source>
        <strain evidence="2 3">ARSEF 6962</strain>
    </source>
</reference>
<keyword evidence="3" id="KW-1185">Reference proteome</keyword>
<proteinExistence type="predicted"/>
<dbReference type="InParanoid" id="A0A151GTP8"/>
<sequence>MSFAALKDVIVHLLEPWILMSISFRHIPQTISSIVSSGDLWKLFSYNAFTEALFGHFWVTVGPEVKELGEEYVIPLLEGRLADGKIHDRVVDSAVHGTIVEVGAGTGMWADVFARIAAGADADSSTDGTARKRKPTGPSSITKIYGVEPNAQCAELLKERVREVGLTDLYEVVPVGIESLSDPNAWSGQIQPGSVDCIVTVMCLCSIPEPEKNIQHLYKLLKPGGHWYVYEHVKTTRGGPLLALYQRLVSIPWRLFLGSCRICRDTKTSLVTAGPWRKVDLTHLPSEPPYEVLPHVLGTLTK</sequence>
<feature type="region of interest" description="Disordered" evidence="1">
    <location>
        <begin position="122"/>
        <end position="141"/>
    </location>
</feature>
<dbReference type="AlphaFoldDB" id="A0A151GTP8"/>
<dbReference type="Pfam" id="PF13489">
    <property type="entry name" value="Methyltransf_23"/>
    <property type="match status" value="1"/>
</dbReference>
<dbReference type="RefSeq" id="XP_040659848.1">
    <property type="nucleotide sequence ID" value="XM_040798965.1"/>
</dbReference>
<dbReference type="GeneID" id="63714276"/>
<evidence type="ECO:0000313" key="3">
    <source>
        <dbReference type="Proteomes" id="UP000076580"/>
    </source>
</evidence>
<name>A0A151GTP8_DRECN</name>
<gene>
    <name evidence="2" type="ORF">DCS_01633</name>
</gene>
<dbReference type="OrthoDB" id="540004at2759"/>